<keyword evidence="1 3" id="KW-0378">Hydrolase</keyword>
<reference evidence="3 4" key="1">
    <citation type="submission" date="2015-09" db="EMBL/GenBank/DDBJ databases">
        <title>Genome of Desulfovibrio dechloracetivorans BerOc1, a mercury methylating strain isolated from highly hydrocarbons and metals contaminated coastal sediments.</title>
        <authorList>
            <person name="Goni Urriza M."/>
            <person name="Gassie C."/>
            <person name="Bouchez O."/>
            <person name="Klopp C."/>
            <person name="Ranchou-Peyruse A."/>
            <person name="Remy G."/>
        </authorList>
    </citation>
    <scope>NUCLEOTIDE SEQUENCE [LARGE SCALE GENOMIC DNA]</scope>
    <source>
        <strain evidence="3 4">BerOc1</strain>
    </source>
</reference>
<feature type="domain" description="Isochorismatase-like" evidence="2">
    <location>
        <begin position="10"/>
        <end position="200"/>
    </location>
</feature>
<dbReference type="Gene3D" id="3.40.50.850">
    <property type="entry name" value="Isochorismatase-like"/>
    <property type="match status" value="1"/>
</dbReference>
<protein>
    <submittedName>
        <fullName evidence="3">Isochorismatase family protein YecD</fullName>
        <ecNumber evidence="3">3.-.-.-</ecNumber>
    </submittedName>
</protein>
<dbReference type="PANTHER" id="PTHR43540">
    <property type="entry name" value="PEROXYUREIDOACRYLATE/UREIDOACRYLATE AMIDOHYDROLASE-RELATED"/>
    <property type="match status" value="1"/>
</dbReference>
<dbReference type="OrthoDB" id="9791276at2"/>
<proteinExistence type="predicted"/>
<dbReference type="Proteomes" id="UP000181901">
    <property type="component" value="Unassembled WGS sequence"/>
</dbReference>
<evidence type="ECO:0000259" key="2">
    <source>
        <dbReference type="Pfam" id="PF00857"/>
    </source>
</evidence>
<dbReference type="InterPro" id="IPR036380">
    <property type="entry name" value="Isochorismatase-like_sf"/>
</dbReference>
<evidence type="ECO:0000256" key="1">
    <source>
        <dbReference type="ARBA" id="ARBA00022801"/>
    </source>
</evidence>
<dbReference type="Pfam" id="PF00857">
    <property type="entry name" value="Isochorismatase"/>
    <property type="match status" value="1"/>
</dbReference>
<gene>
    <name evidence="3" type="primary">yecD</name>
    <name evidence="3" type="ORF">BerOc1_02396</name>
</gene>
<evidence type="ECO:0000313" key="4">
    <source>
        <dbReference type="Proteomes" id="UP000181901"/>
    </source>
</evidence>
<sequence>MLRDITKERSALVFIEFQQEWLADDGILQQRLIKDREPFRAAVENGARIIASARANGWTVVHAGLDLSADPGYLLFNGGHDVLGLRQAIPRAGTWQDKGAGRAAPFAPLDGEFVVAGRSGASVLKNSTLDPFLRNRRIDTLFLMGFATHVCVESSLREAHDMGYNAYLVEDACAAFERAQHEHVRKHVVHHFGAETDTAELTAFMEG</sequence>
<dbReference type="AlphaFoldDB" id="A0A1J5N4B3"/>
<dbReference type="SUPFAM" id="SSF52499">
    <property type="entry name" value="Isochorismatase-like hydrolases"/>
    <property type="match status" value="1"/>
</dbReference>
<name>A0A1J5N4B3_9BACT</name>
<accession>A0A1J5N4B3</accession>
<organism evidence="3 4">
    <name type="scientific">Pseudodesulfovibrio hydrargyri</name>
    <dbReference type="NCBI Taxonomy" id="2125990"/>
    <lineage>
        <taxon>Bacteria</taxon>
        <taxon>Pseudomonadati</taxon>
        <taxon>Thermodesulfobacteriota</taxon>
        <taxon>Desulfovibrionia</taxon>
        <taxon>Desulfovibrionales</taxon>
        <taxon>Desulfovibrionaceae</taxon>
    </lineage>
</organism>
<comment type="caution">
    <text evidence="3">The sequence shown here is derived from an EMBL/GenBank/DDBJ whole genome shotgun (WGS) entry which is preliminary data.</text>
</comment>
<dbReference type="GO" id="GO:0016787">
    <property type="term" value="F:hydrolase activity"/>
    <property type="evidence" value="ECO:0007669"/>
    <property type="project" value="UniProtKB-KW"/>
</dbReference>
<dbReference type="InterPro" id="IPR000868">
    <property type="entry name" value="Isochorismatase-like_dom"/>
</dbReference>
<dbReference type="RefSeq" id="WP_084641691.1">
    <property type="nucleotide sequence ID" value="NZ_LKAQ01000004.1"/>
</dbReference>
<dbReference type="EMBL" id="LKAQ01000004">
    <property type="protein sequence ID" value="OIQ50459.1"/>
    <property type="molecule type" value="Genomic_DNA"/>
</dbReference>
<dbReference type="InterPro" id="IPR050272">
    <property type="entry name" value="Isochorismatase-like_hydrls"/>
</dbReference>
<dbReference type="PANTHER" id="PTHR43540:SF9">
    <property type="entry name" value="FAMILY HYDROLASE, PUTATIVE (AFU_ORTHOLOGUE AFUA_2G08700)-RELATED"/>
    <property type="match status" value="1"/>
</dbReference>
<keyword evidence="4" id="KW-1185">Reference proteome</keyword>
<dbReference type="EC" id="3.-.-.-" evidence="3"/>
<evidence type="ECO:0000313" key="3">
    <source>
        <dbReference type="EMBL" id="OIQ50459.1"/>
    </source>
</evidence>
<dbReference type="CDD" id="cd00431">
    <property type="entry name" value="cysteine_hydrolases"/>
    <property type="match status" value="1"/>
</dbReference>